<accession>A0A6P1VWL9</accession>
<dbReference type="Proteomes" id="UP000464577">
    <property type="component" value="Chromosome"/>
</dbReference>
<dbReference type="PANTHER" id="PTHR24637:SF421">
    <property type="entry name" value="CUTICLE COLLAGEN DPY-2"/>
    <property type="match status" value="1"/>
</dbReference>
<keyword evidence="6" id="KW-1185">Reference proteome</keyword>
<evidence type="ECO:0000313" key="6">
    <source>
        <dbReference type="Proteomes" id="UP000464577"/>
    </source>
</evidence>
<protein>
    <recommendedName>
        <fullName evidence="4">Peptidase S74 domain-containing protein</fullName>
    </recommendedName>
</protein>
<evidence type="ECO:0000313" key="5">
    <source>
        <dbReference type="EMBL" id="QHV97503.1"/>
    </source>
</evidence>
<feature type="signal peptide" evidence="3">
    <location>
        <begin position="1"/>
        <end position="19"/>
    </location>
</feature>
<feature type="domain" description="Peptidase S74" evidence="4">
    <location>
        <begin position="295"/>
        <end position="467"/>
    </location>
</feature>
<feature type="region of interest" description="Disordered" evidence="2">
    <location>
        <begin position="520"/>
        <end position="539"/>
    </location>
</feature>
<gene>
    <name evidence="5" type="ORF">GJR95_21960</name>
</gene>
<name>A0A6P1VWL9_9BACT</name>
<dbReference type="KEGG" id="senf:GJR95_21960"/>
<keyword evidence="3" id="KW-0732">Signal</keyword>
<dbReference type="EMBL" id="CP045997">
    <property type="protein sequence ID" value="QHV97503.1"/>
    <property type="molecule type" value="Genomic_DNA"/>
</dbReference>
<feature type="region of interest" description="Disordered" evidence="2">
    <location>
        <begin position="137"/>
        <end position="213"/>
    </location>
</feature>
<evidence type="ECO:0000256" key="1">
    <source>
        <dbReference type="SAM" id="Coils"/>
    </source>
</evidence>
<feature type="coiled-coil region" evidence="1">
    <location>
        <begin position="453"/>
        <end position="487"/>
    </location>
</feature>
<dbReference type="PANTHER" id="PTHR24637">
    <property type="entry name" value="COLLAGEN"/>
    <property type="match status" value="1"/>
</dbReference>
<feature type="chain" id="PRO_5026673050" description="Peptidase S74 domain-containing protein" evidence="3">
    <location>
        <begin position="20"/>
        <end position="539"/>
    </location>
</feature>
<organism evidence="5 6">
    <name type="scientific">Spirosoma endbachense</name>
    <dbReference type="NCBI Taxonomy" id="2666025"/>
    <lineage>
        <taxon>Bacteria</taxon>
        <taxon>Pseudomonadati</taxon>
        <taxon>Bacteroidota</taxon>
        <taxon>Cytophagia</taxon>
        <taxon>Cytophagales</taxon>
        <taxon>Cytophagaceae</taxon>
        <taxon>Spirosoma</taxon>
    </lineage>
</organism>
<dbReference type="Pfam" id="PF13884">
    <property type="entry name" value="Peptidase_S74"/>
    <property type="match status" value="1"/>
</dbReference>
<dbReference type="RefSeq" id="WP_162387913.1">
    <property type="nucleotide sequence ID" value="NZ_CP045997.1"/>
</dbReference>
<dbReference type="PROSITE" id="PS51688">
    <property type="entry name" value="ICA"/>
    <property type="match status" value="1"/>
</dbReference>
<evidence type="ECO:0000259" key="4">
    <source>
        <dbReference type="PROSITE" id="PS51688"/>
    </source>
</evidence>
<evidence type="ECO:0000256" key="2">
    <source>
        <dbReference type="SAM" id="MobiDB-lite"/>
    </source>
</evidence>
<reference evidence="5 6" key="1">
    <citation type="submission" date="2019-11" db="EMBL/GenBank/DDBJ databases">
        <title>Spirosoma endbachense sp. nov., isolated from a natural salt meadow.</title>
        <authorList>
            <person name="Rojas J."/>
            <person name="Ambika Manirajan B."/>
            <person name="Ratering S."/>
            <person name="Suarez C."/>
            <person name="Geissler-Plaum R."/>
            <person name="Schnell S."/>
        </authorList>
    </citation>
    <scope>NUCLEOTIDE SEQUENCE [LARGE SCALE GENOMIC DNA]</scope>
    <source>
        <strain evidence="5 6">I-24</strain>
    </source>
</reference>
<dbReference type="CDD" id="cd14686">
    <property type="entry name" value="bZIP"/>
    <property type="match status" value="1"/>
</dbReference>
<keyword evidence="1" id="KW-0175">Coiled coil</keyword>
<dbReference type="InterPro" id="IPR008160">
    <property type="entry name" value="Collagen"/>
</dbReference>
<evidence type="ECO:0000256" key="3">
    <source>
        <dbReference type="SAM" id="SignalP"/>
    </source>
</evidence>
<dbReference type="Pfam" id="PF01391">
    <property type="entry name" value="Collagen"/>
    <property type="match status" value="1"/>
</dbReference>
<dbReference type="InterPro" id="IPR030392">
    <property type="entry name" value="S74_ICA"/>
</dbReference>
<proteinExistence type="predicted"/>
<feature type="compositionally biased region" description="Polar residues" evidence="2">
    <location>
        <begin position="520"/>
        <end position="529"/>
    </location>
</feature>
<dbReference type="AlphaFoldDB" id="A0A6P1VWL9"/>
<sequence length="539" mass="57357">MKTITFCSFWLLLTVVAQAQPPQGFSYQAVARNATGDVLVSKAIKVRLSIIDGTPTGTVQYTESQEASTNAFGLFTLTIGAGNAEKGAFKDITWNSGLKFLGVDVAFDGSTNYQNMGVSQLQSVPFALYAVNSGTPGPAGPKGDAGTQGVKGDAGAIGPAGPKGDVGPQGAKGDAGPQGVKGDPGPTGPAGPQGTKGDAGVAGPQGPKGDASPWVGANGIFTTSATLGIGTSSPKAPLHVAGSALYNFTTSARFFNYNTASTVLASGSGYRMGLFVENDVVTNNTLVSTQTVTTSDARIKNIVGSSNKQRDLETLRQIDVTNYTFKDVVKQGNGPQKKVIAQQVERVYPQAVQKRTDFIPDIYAVARVDALPSGFVLKLEKTHGLKVGDKVKLVHAQSGEFMEEVRQIIDEKTFCISGSGIESTDKLFVYGREVDDFRVVDYDALSMLNISATQALLQRMEQAEKENKTLQQEIRQLASRLTRLEGNQSAVNAFSRWHPNRTQSNTIQKRNISRSTALRTVTNNQPGSTKNREAHKRVL</sequence>